<comment type="caution">
    <text evidence="3">The sequence shown here is derived from an EMBL/GenBank/DDBJ whole genome shotgun (WGS) entry which is preliminary data.</text>
</comment>
<keyword evidence="1" id="KW-0560">Oxidoreductase</keyword>
<dbReference type="OrthoDB" id="288590at2759"/>
<keyword evidence="4" id="KW-1185">Reference proteome</keyword>
<dbReference type="InterPro" id="IPR026992">
    <property type="entry name" value="DIOX_N"/>
</dbReference>
<feature type="domain" description="Fe2OG dioxygenase" evidence="2">
    <location>
        <begin position="171"/>
        <end position="273"/>
    </location>
</feature>
<keyword evidence="1" id="KW-0408">Iron</keyword>
<dbReference type="Pfam" id="PF14226">
    <property type="entry name" value="DIOX_N"/>
    <property type="match status" value="1"/>
</dbReference>
<dbReference type="PROSITE" id="PS51471">
    <property type="entry name" value="FE2OG_OXY"/>
    <property type="match status" value="1"/>
</dbReference>
<organism evidence="3 4">
    <name type="scientific">Brachionus calyciflorus</name>
    <dbReference type="NCBI Taxonomy" id="104777"/>
    <lineage>
        <taxon>Eukaryota</taxon>
        <taxon>Metazoa</taxon>
        <taxon>Spiralia</taxon>
        <taxon>Gnathifera</taxon>
        <taxon>Rotifera</taxon>
        <taxon>Eurotatoria</taxon>
        <taxon>Monogononta</taxon>
        <taxon>Pseudotrocha</taxon>
        <taxon>Ploima</taxon>
        <taxon>Brachionidae</taxon>
        <taxon>Brachionus</taxon>
    </lineage>
</organism>
<reference evidence="3" key="1">
    <citation type="submission" date="2021-02" db="EMBL/GenBank/DDBJ databases">
        <authorList>
            <person name="Nowell W R."/>
        </authorList>
    </citation>
    <scope>NUCLEOTIDE SEQUENCE</scope>
    <source>
        <strain evidence="3">Ploen Becks lab</strain>
    </source>
</reference>
<dbReference type="PRINTS" id="PR00682">
    <property type="entry name" value="IPNSYNTHASE"/>
</dbReference>
<dbReference type="InterPro" id="IPR044861">
    <property type="entry name" value="IPNS-like_FE2OG_OXY"/>
</dbReference>
<dbReference type="PANTHER" id="PTHR47990">
    <property type="entry name" value="2-OXOGLUTARATE (2OG) AND FE(II)-DEPENDENT OXYGENASE SUPERFAMILY PROTEIN-RELATED"/>
    <property type="match status" value="1"/>
</dbReference>
<evidence type="ECO:0000256" key="1">
    <source>
        <dbReference type="RuleBase" id="RU003682"/>
    </source>
</evidence>
<dbReference type="InterPro" id="IPR050231">
    <property type="entry name" value="Iron_ascorbate_oxido_reductase"/>
</dbReference>
<dbReference type="AlphaFoldDB" id="A0A813PEV3"/>
<dbReference type="GO" id="GO:0016491">
    <property type="term" value="F:oxidoreductase activity"/>
    <property type="evidence" value="ECO:0007669"/>
    <property type="project" value="UniProtKB-KW"/>
</dbReference>
<name>A0A813PEV3_9BILA</name>
<comment type="similarity">
    <text evidence="1">Belongs to the iron/ascorbate-dependent oxidoreductase family.</text>
</comment>
<accession>A0A813PEV3</accession>
<proteinExistence type="inferred from homology"/>
<dbReference type="SUPFAM" id="SSF51197">
    <property type="entry name" value="Clavaminate synthase-like"/>
    <property type="match status" value="1"/>
</dbReference>
<dbReference type="EMBL" id="CAJNOC010000354">
    <property type="protein sequence ID" value="CAF0749496.1"/>
    <property type="molecule type" value="Genomic_DNA"/>
</dbReference>
<evidence type="ECO:0000259" key="2">
    <source>
        <dbReference type="PROSITE" id="PS51471"/>
    </source>
</evidence>
<evidence type="ECO:0000313" key="4">
    <source>
        <dbReference type="Proteomes" id="UP000663879"/>
    </source>
</evidence>
<sequence>MSNKIPIIDVSAFVNNTENKTEVAEQINRACREVGFFYIIGHGIDVNLQLKLEEISKKFFELPLESKLKTKRDAQLIGYFNVGDHLTSGLPDIREGIWIGEELDPDDEIAKQKTPLHGPNSFPDDDLPEFRHIILEYMNCLVNLGHKLVECLALSLGLEGSYFYDRYTKKPFHQIGLSHYPPLKSNTEVKNWGFGEHTDYGLLTILKQDKTGGLQIKTQSNEWIDAPPIENSFICNIGDMMDRITGGIYKSTLHRVKVQLEKDRYSFPFFFEPNFFSKVKMIDGLNTTIEDKENRWDKVSVYDFDGTYGEYILNKVYAAVPEAQTSIQ</sequence>
<evidence type="ECO:0000313" key="3">
    <source>
        <dbReference type="EMBL" id="CAF0749496.1"/>
    </source>
</evidence>
<dbReference type="InterPro" id="IPR027443">
    <property type="entry name" value="IPNS-like_sf"/>
</dbReference>
<gene>
    <name evidence="3" type="ORF">OXX778_LOCUS3833</name>
</gene>
<protein>
    <recommendedName>
        <fullName evidence="2">Fe2OG dioxygenase domain-containing protein</fullName>
    </recommendedName>
</protein>
<dbReference type="InterPro" id="IPR005123">
    <property type="entry name" value="Oxoglu/Fe-dep_dioxygenase_dom"/>
</dbReference>
<dbReference type="GO" id="GO:0046872">
    <property type="term" value="F:metal ion binding"/>
    <property type="evidence" value="ECO:0007669"/>
    <property type="project" value="UniProtKB-KW"/>
</dbReference>
<dbReference type="Proteomes" id="UP000663879">
    <property type="component" value="Unassembled WGS sequence"/>
</dbReference>
<dbReference type="Pfam" id="PF03171">
    <property type="entry name" value="2OG-FeII_Oxy"/>
    <property type="match status" value="1"/>
</dbReference>
<keyword evidence="1" id="KW-0479">Metal-binding</keyword>
<dbReference type="Gene3D" id="2.60.120.330">
    <property type="entry name" value="B-lactam Antibiotic, Isopenicillin N Synthase, Chain"/>
    <property type="match status" value="1"/>
</dbReference>
<dbReference type="FunFam" id="2.60.120.330:FF:000064">
    <property type="entry name" value="Predicted protein"/>
    <property type="match status" value="1"/>
</dbReference>